<dbReference type="GO" id="GO:0022857">
    <property type="term" value="F:transmembrane transporter activity"/>
    <property type="evidence" value="ECO:0007669"/>
    <property type="project" value="InterPro"/>
</dbReference>
<keyword evidence="4 6" id="KW-1133">Transmembrane helix</keyword>
<accession>A0A0P9EUU6</accession>
<name>A0A0P9EUU6_RHOGW</name>
<gene>
    <name evidence="7" type="ORF">RHOBADRAFT_22530</name>
</gene>
<feature type="transmembrane region" description="Helical" evidence="6">
    <location>
        <begin position="128"/>
        <end position="147"/>
    </location>
</feature>
<keyword evidence="5 6" id="KW-0472">Membrane</keyword>
<organism evidence="7 8">
    <name type="scientific">Rhodotorula graminis (strain WP1)</name>
    <dbReference type="NCBI Taxonomy" id="578459"/>
    <lineage>
        <taxon>Eukaryota</taxon>
        <taxon>Fungi</taxon>
        <taxon>Dikarya</taxon>
        <taxon>Basidiomycota</taxon>
        <taxon>Pucciniomycotina</taxon>
        <taxon>Microbotryomycetes</taxon>
        <taxon>Sporidiobolales</taxon>
        <taxon>Sporidiobolaceae</taxon>
        <taxon>Rhodotorula</taxon>
    </lineage>
</organism>
<feature type="transmembrane region" description="Helical" evidence="6">
    <location>
        <begin position="367"/>
        <end position="386"/>
    </location>
</feature>
<feature type="transmembrane region" description="Helical" evidence="6">
    <location>
        <begin position="153"/>
        <end position="175"/>
    </location>
</feature>
<reference evidence="7 8" key="1">
    <citation type="journal article" date="2015" name="Front. Microbiol.">
        <title>Genome sequence of the plant growth promoting endophytic yeast Rhodotorula graminis WP1.</title>
        <authorList>
            <person name="Firrincieli A."/>
            <person name="Otillar R."/>
            <person name="Salamov A."/>
            <person name="Schmutz J."/>
            <person name="Khan Z."/>
            <person name="Redman R.S."/>
            <person name="Fleck N.D."/>
            <person name="Lindquist E."/>
            <person name="Grigoriev I.V."/>
            <person name="Doty S.L."/>
        </authorList>
    </citation>
    <scope>NUCLEOTIDE SEQUENCE [LARGE SCALE GENOMIC DNA]</scope>
    <source>
        <strain evidence="7 8">WP1</strain>
    </source>
</reference>
<evidence type="ECO:0000313" key="8">
    <source>
        <dbReference type="Proteomes" id="UP000053890"/>
    </source>
</evidence>
<dbReference type="FunFam" id="1.20.1250.20:FF:000057">
    <property type="entry name" value="MFS general substrate transporter"/>
    <property type="match status" value="1"/>
</dbReference>
<dbReference type="PANTHER" id="PTHR43791:SF46">
    <property type="entry name" value="MAJOR FACILITATOR SUPERFAMILY (MFS) PROFILE DOMAIN-CONTAINING PROTEIN-RELATED"/>
    <property type="match status" value="1"/>
</dbReference>
<dbReference type="PANTHER" id="PTHR43791">
    <property type="entry name" value="PERMEASE-RELATED"/>
    <property type="match status" value="1"/>
</dbReference>
<evidence type="ECO:0000256" key="4">
    <source>
        <dbReference type="ARBA" id="ARBA00022989"/>
    </source>
</evidence>
<evidence type="ECO:0000256" key="3">
    <source>
        <dbReference type="ARBA" id="ARBA00022692"/>
    </source>
</evidence>
<dbReference type="Proteomes" id="UP000053890">
    <property type="component" value="Unassembled WGS sequence"/>
</dbReference>
<keyword evidence="3 6" id="KW-0812">Transmembrane</keyword>
<dbReference type="Pfam" id="PF07690">
    <property type="entry name" value="MFS_1"/>
    <property type="match status" value="1"/>
</dbReference>
<feature type="transmembrane region" description="Helical" evidence="6">
    <location>
        <begin position="283"/>
        <end position="307"/>
    </location>
</feature>
<feature type="transmembrane region" description="Helical" evidence="6">
    <location>
        <begin position="454"/>
        <end position="476"/>
    </location>
</feature>
<keyword evidence="2" id="KW-0813">Transport</keyword>
<dbReference type="Gene3D" id="1.20.1250.20">
    <property type="entry name" value="MFS general substrate transporter like domains"/>
    <property type="match status" value="1"/>
</dbReference>
<dbReference type="SUPFAM" id="SSF103473">
    <property type="entry name" value="MFS general substrate transporter"/>
    <property type="match status" value="1"/>
</dbReference>
<proteinExistence type="predicted"/>
<dbReference type="RefSeq" id="XP_018268954.1">
    <property type="nucleotide sequence ID" value="XM_018412577.1"/>
</dbReference>
<comment type="subcellular location">
    <subcellularLocation>
        <location evidence="1">Membrane</location>
        <topology evidence="1">Multi-pass membrane protein</topology>
    </subcellularLocation>
</comment>
<dbReference type="GO" id="GO:0016020">
    <property type="term" value="C:membrane"/>
    <property type="evidence" value="ECO:0007669"/>
    <property type="project" value="UniProtKB-SubCell"/>
</dbReference>
<evidence type="ECO:0000256" key="5">
    <source>
        <dbReference type="ARBA" id="ARBA00023136"/>
    </source>
</evidence>
<feature type="transmembrane region" description="Helical" evidence="6">
    <location>
        <begin position="187"/>
        <end position="208"/>
    </location>
</feature>
<dbReference type="GeneID" id="28973026"/>
<dbReference type="InterPro" id="IPR036259">
    <property type="entry name" value="MFS_trans_sf"/>
</dbReference>
<dbReference type="InterPro" id="IPR011701">
    <property type="entry name" value="MFS"/>
</dbReference>
<evidence type="ECO:0000256" key="6">
    <source>
        <dbReference type="SAM" id="Phobius"/>
    </source>
</evidence>
<evidence type="ECO:0000256" key="1">
    <source>
        <dbReference type="ARBA" id="ARBA00004141"/>
    </source>
</evidence>
<feature type="transmembrane region" description="Helical" evidence="6">
    <location>
        <begin position="214"/>
        <end position="230"/>
    </location>
</feature>
<evidence type="ECO:0000256" key="2">
    <source>
        <dbReference type="ARBA" id="ARBA00022448"/>
    </source>
</evidence>
<protein>
    <recommendedName>
        <fullName evidence="9">Major facilitator superfamily (MFS) profile domain-containing protein</fullName>
    </recommendedName>
</protein>
<keyword evidence="8" id="KW-1185">Reference proteome</keyword>
<evidence type="ECO:0008006" key="9">
    <source>
        <dbReference type="Google" id="ProtNLM"/>
    </source>
</evidence>
<sequence>MNDVEKTDTALEEKRYTEHVESSSTFGQAAEPHVGAVKVPARIFTRAEEDKLYRKVDLRLMPILAVLYLLSFMDRGNIGNARIEGLEADLGMTSQDYNTALSCFFITYCLCEVPANLVMKKFRRPSRWLGLVTTVWAIVMTLMGVVTSFGGLLAARLALGVAEAGLFPGVILYLSIWYPRERSQARVGFFFGAATLAGAFSGLLAYGIGFMRGLEGLATFVVGVASFWLISDYPNECKWLTQEEKEWLIYRRATDNSKVGEAEHVSKSFIWSAFSTWQTWLSIGYYLGVVVPLYAISLISPTLVAGLGDYSRAQTQLLTVPYYVVAFLFVMAVSGENPARSNKANDLVGLLNPAAVLSDRYKTRFPFLMIELTLCVIGLVINISPAPSGVKYFGIYLIAMGAYGGLPTSVTWLSNNLSGQTKRAVGSAAQIGLGNLGALASSNVYRKQDKPHYYLGHGVVLGFVMLGYICGPLYAVMLKRENARKTEWLEQQAMLPEEQRTQYTVEELRAQGDKAADFKYLI</sequence>
<evidence type="ECO:0000313" key="7">
    <source>
        <dbReference type="EMBL" id="KPV72905.1"/>
    </source>
</evidence>
<dbReference type="AlphaFoldDB" id="A0A0P9EUU6"/>
<dbReference type="OMA" id="MWYPRHM"/>
<dbReference type="STRING" id="578459.A0A0P9EUU6"/>
<dbReference type="EMBL" id="KQ474085">
    <property type="protein sequence ID" value="KPV72905.1"/>
    <property type="molecule type" value="Genomic_DNA"/>
</dbReference>
<dbReference type="OrthoDB" id="2985014at2759"/>
<feature type="transmembrane region" description="Helical" evidence="6">
    <location>
        <begin position="392"/>
        <end position="413"/>
    </location>
</feature>
<feature type="transmembrane region" description="Helical" evidence="6">
    <location>
        <begin position="313"/>
        <end position="333"/>
    </location>
</feature>